<dbReference type="EMBL" id="CP090037">
    <property type="protein sequence ID" value="UPK99747.1"/>
    <property type="molecule type" value="Genomic_DNA"/>
</dbReference>
<evidence type="ECO:0000313" key="1">
    <source>
        <dbReference type="EMBL" id="UPK99747.1"/>
    </source>
</evidence>
<name>A0ACD3ZFK3_FUSSC</name>
<dbReference type="Proteomes" id="UP000830768">
    <property type="component" value="Chromosome 9"/>
</dbReference>
<proteinExistence type="predicted"/>
<gene>
    <name evidence="1" type="ORF">LCI18_010682</name>
</gene>
<accession>A0ACD3ZFK3</accession>
<evidence type="ECO:0000313" key="2">
    <source>
        <dbReference type="Proteomes" id="UP000830768"/>
    </source>
</evidence>
<reference evidence="1" key="1">
    <citation type="submission" date="2021-11" db="EMBL/GenBank/DDBJ databases">
        <title>Fusarium solani-melongenae Genome sequencing and assembly.</title>
        <authorList>
            <person name="Xie S."/>
            <person name="Huang L."/>
            <person name="Zhang X."/>
        </authorList>
    </citation>
    <scope>NUCLEOTIDE SEQUENCE</scope>
    <source>
        <strain evidence="1">CRI 24-3</strain>
    </source>
</reference>
<sequence length="795" mass="87273">MDPLSITTGVLALLGVCYNVGTGLKKLYDDIEAVDETVAAIIDDVKALTKVLNTMKTSFDGVAGPLTGHVGAHWENIYSSLKDGNEALEGLYEVVKEVSRETSVLSGTRKQMRLKAAEGKIGLFRKQIQSFRDTLQLSMQALILWNQVSIQGANDRILPSLEDMQREIRNLAVRLNDRISTLQTTPVAAIPQFDMTKPAEIAAMSNLRNCVRSAATIVSSASTILTLDRGEETETYCGSDWGDVLPSQTSESTMAWLQDSVDRGQIRIPGSSKPPQGDDSDSDSDLDLDLALGLYKKAQVKYQSTDYQGAEPLLRNCLSRLMPMTEQGRTRPRKSDLPSAHEVLSLFCQTCIGLEKWEDAATAMIDKIALSPHGLEGKDEAALKDISTLVMVLYAKKDYVQGHLYGRKLLRGYRKLGPSGEDGVERSLTLLVAICKASGNTDEEQAYSVMLENLRERKAAQSMPIPVIEEESYGWGDPAIPVPTTEEQATSPLTADGNALLPTLELPYRPSTPVAYSARASPEPPPPPSSSAVPPQRFSIACSSSVQTTVQSPGSLTTTVPPIRPATPVIRSEAEQLLLSSKYYFENYERLLRTPVKRKLVIVGDTLSGKSLLLHHQAHGNIDKVAHLQEAASLLKTFYTTVTLADITVDMTMTDTPGQMDYDRLRPICYPNSNVIILTFDKSIPECFDNIEEAWMPEIQHFLPNTPIILVGNKKDLEHDPKIIQEAKKIGYHPVTYGEGAEKAAKLPGVVKFLETSAKTGEGIKEVFEFAALYALLGTGQEKPPSIFRRLFSKK</sequence>
<keyword evidence="2" id="KW-1185">Reference proteome</keyword>
<organism evidence="1 2">
    <name type="scientific">Fusarium solani subsp. cucurbitae</name>
    <name type="common">Neocosmosporum cucurbitae</name>
    <dbReference type="NCBI Taxonomy" id="2747967"/>
    <lineage>
        <taxon>Eukaryota</taxon>
        <taxon>Fungi</taxon>
        <taxon>Dikarya</taxon>
        <taxon>Ascomycota</taxon>
        <taxon>Pezizomycotina</taxon>
        <taxon>Sordariomycetes</taxon>
        <taxon>Hypocreomycetidae</taxon>
        <taxon>Hypocreales</taxon>
        <taxon>Nectriaceae</taxon>
        <taxon>Fusarium</taxon>
        <taxon>Fusarium solani species complex</taxon>
    </lineage>
</organism>
<protein>
    <submittedName>
        <fullName evidence="1">Uncharacterized protein</fullName>
    </submittedName>
</protein>